<sequence length="242" mass="26234">MTELALSRLVYETAIGNDPDGKSVKKQLKGMRGRLWLLSLADMLSVWIASQRGKGGFFIRIIMGGLVEIWDLVNHFLLPVFAIDKLSTSEATQKLTALKDNVPETLVGVFGIDIAGGVVRAIIGPAYVLGGLIGIAIGLFFGGSMPEGFSGGKIGDVFPTIPGWLPFGPETIFSWMPFFIAIFLCFVGNAVLARLVTAVKVVYFTLFYARIEHAEALMPDIREEMESYLTMDGEADSGMSTA</sequence>
<dbReference type="AlphaFoldDB" id="A0A2R4MG98"/>
<name>A0A2R4MG98_9HYPH</name>
<proteinExistence type="predicted"/>
<keyword evidence="1" id="KW-1133">Transmembrane helix</keyword>
<reference evidence="2 3" key="1">
    <citation type="submission" date="2017-05" db="EMBL/GenBank/DDBJ databases">
        <title>Genome Analysis of Maritalea myrionectae HL2708#5.</title>
        <authorList>
            <consortium name="Cotde Inc.-PKNU"/>
            <person name="Jang D."/>
            <person name="Oh H.-M."/>
        </authorList>
    </citation>
    <scope>NUCLEOTIDE SEQUENCE [LARGE SCALE GENOMIC DNA]</scope>
    <source>
        <strain evidence="2 3">HL2708#5</strain>
    </source>
</reference>
<keyword evidence="3" id="KW-1185">Reference proteome</keyword>
<feature type="transmembrane region" description="Helical" evidence="1">
    <location>
        <begin position="121"/>
        <end position="141"/>
    </location>
</feature>
<gene>
    <name evidence="2" type="ORF">MXMO3_02396</name>
</gene>
<feature type="transmembrane region" description="Helical" evidence="1">
    <location>
        <begin position="172"/>
        <end position="192"/>
    </location>
</feature>
<accession>A0A2R4MG98</accession>
<evidence type="ECO:0000313" key="2">
    <source>
        <dbReference type="EMBL" id="AVX04909.1"/>
    </source>
</evidence>
<evidence type="ECO:0000313" key="3">
    <source>
        <dbReference type="Proteomes" id="UP000258927"/>
    </source>
</evidence>
<keyword evidence="1" id="KW-0812">Transmembrane</keyword>
<protein>
    <submittedName>
        <fullName evidence="2">Uncharacterized protein</fullName>
    </submittedName>
</protein>
<dbReference type="STRING" id="1122213.GCA_000423365_00075"/>
<evidence type="ECO:0000256" key="1">
    <source>
        <dbReference type="SAM" id="Phobius"/>
    </source>
</evidence>
<dbReference type="RefSeq" id="WP_162889242.1">
    <property type="nucleotide sequence ID" value="NZ_CP021330.1"/>
</dbReference>
<organism evidence="2 3">
    <name type="scientific">Maritalea myrionectae</name>
    <dbReference type="NCBI Taxonomy" id="454601"/>
    <lineage>
        <taxon>Bacteria</taxon>
        <taxon>Pseudomonadati</taxon>
        <taxon>Pseudomonadota</taxon>
        <taxon>Alphaproteobacteria</taxon>
        <taxon>Hyphomicrobiales</taxon>
        <taxon>Devosiaceae</taxon>
        <taxon>Maritalea</taxon>
    </lineage>
</organism>
<dbReference type="KEGG" id="mmyr:MXMO3_02396"/>
<keyword evidence="1" id="KW-0472">Membrane</keyword>
<dbReference type="EMBL" id="CP021330">
    <property type="protein sequence ID" value="AVX04909.1"/>
    <property type="molecule type" value="Genomic_DNA"/>
</dbReference>
<dbReference type="Proteomes" id="UP000258927">
    <property type="component" value="Chromosome"/>
</dbReference>